<evidence type="ECO:0000313" key="1">
    <source>
        <dbReference type="EMBL" id="KZU02448.1"/>
    </source>
</evidence>
<reference evidence="5 10" key="3">
    <citation type="submission" date="2020-12" db="EMBL/GenBank/DDBJ databases">
        <title>Whole genome sequencing of Lactobacillus plantarum PC518.</title>
        <authorList>
            <person name="Guo Q."/>
        </authorList>
    </citation>
    <scope>NUCLEOTIDE SEQUENCE [LARGE SCALE GENOMIC DNA]</scope>
    <source>
        <strain evidence="5 10">PC518</strain>
    </source>
</reference>
<protein>
    <submittedName>
        <fullName evidence="5">DsbA family protein</fullName>
    </submittedName>
    <submittedName>
        <fullName evidence="4">UPF0413 protein</fullName>
    </submittedName>
    <submittedName>
        <fullName evidence="2">YjbH-like GTP pyrophosphokinase domain</fullName>
    </submittedName>
</protein>
<proteinExistence type="predicted"/>
<dbReference type="EMBL" id="LUWI01000029">
    <property type="protein sequence ID" value="KZU02448.1"/>
    <property type="molecule type" value="Genomic_DNA"/>
</dbReference>
<evidence type="ECO:0000313" key="8">
    <source>
        <dbReference type="Proteomes" id="UP000076989"/>
    </source>
</evidence>
<gene>
    <name evidence="5" type="ORF">JH395_05950</name>
    <name evidence="2" type="ORF">Lp19_1847</name>
    <name evidence="4" type="ORF">LPJSA22_02040</name>
    <name evidence="3" type="ORF">NAB2_0317</name>
    <name evidence="1" type="ORF">Nizo2260_2089</name>
</gene>
<dbReference type="Pfam" id="PF13743">
    <property type="entry name" value="Thioredoxin_5"/>
    <property type="match status" value="1"/>
</dbReference>
<dbReference type="Proteomes" id="UP000076882">
    <property type="component" value="Unassembled WGS sequence"/>
</dbReference>
<reference evidence="6 7" key="1">
    <citation type="submission" date="2016-03" db="EMBL/GenBank/DDBJ databases">
        <title>Comparative genomics of 54 Lactobacillus plantarum strains reveals genomic uncoupling from niche constraints.</title>
        <authorList>
            <person name="Martino M.E."/>
        </authorList>
    </citation>
    <scope>NUCLEOTIDE SEQUENCE [LARGE SCALE GENOMIC DNA]</scope>
    <source>
        <strain evidence="2 7">19.1</strain>
        <strain evidence="3 6">NAB2</strain>
        <strain evidence="1 8">Nizo2260</strain>
    </source>
</reference>
<keyword evidence="2" id="KW-0808">Transferase</keyword>
<dbReference type="EMBL" id="LUXO01000008">
    <property type="protein sequence ID" value="KZV06048.1"/>
    <property type="molecule type" value="Genomic_DNA"/>
</dbReference>
<dbReference type="InterPro" id="IPR036249">
    <property type="entry name" value="Thioredoxin-like_sf"/>
</dbReference>
<dbReference type="GO" id="GO:0016301">
    <property type="term" value="F:kinase activity"/>
    <property type="evidence" value="ECO:0007669"/>
    <property type="project" value="UniProtKB-KW"/>
</dbReference>
<dbReference type="EMBL" id="MCOL01000001">
    <property type="protein sequence ID" value="ODO62060.1"/>
    <property type="molecule type" value="Genomic_DNA"/>
</dbReference>
<dbReference type="Gene3D" id="3.40.30.10">
    <property type="entry name" value="Glutaredoxin"/>
    <property type="match status" value="1"/>
</dbReference>
<dbReference type="PATRIC" id="fig|1590.142.peg.2029"/>
<organism evidence="4 9">
    <name type="scientific">Lactiplantibacillus plantarum</name>
    <name type="common">Lactobacillus plantarum</name>
    <dbReference type="NCBI Taxonomy" id="1590"/>
    <lineage>
        <taxon>Bacteria</taxon>
        <taxon>Bacillati</taxon>
        <taxon>Bacillota</taxon>
        <taxon>Bacilli</taxon>
        <taxon>Lactobacillales</taxon>
        <taxon>Lactobacillaceae</taxon>
        <taxon>Lactiplantibacillus</taxon>
    </lineage>
</organism>
<evidence type="ECO:0000313" key="5">
    <source>
        <dbReference type="EMBL" id="QQM62071.1"/>
    </source>
</evidence>
<dbReference type="KEGG" id="lpb:SH83_09410"/>
<evidence type="ECO:0000313" key="7">
    <source>
        <dbReference type="Proteomes" id="UP000076882"/>
    </source>
</evidence>
<evidence type="ECO:0000313" key="3">
    <source>
        <dbReference type="EMBL" id="KZV06048.1"/>
    </source>
</evidence>
<keyword evidence="2" id="KW-0418">Kinase</keyword>
<dbReference type="EMBL" id="LUXM01000029">
    <property type="protein sequence ID" value="KZU94699.1"/>
    <property type="molecule type" value="Genomic_DNA"/>
</dbReference>
<name>A0A0G9GTG6_LACPN</name>
<dbReference type="Proteomes" id="UP000076872">
    <property type="component" value="Unassembled WGS sequence"/>
</dbReference>
<reference evidence="4 9" key="2">
    <citation type="submission" date="2016-08" db="EMBL/GenBank/DDBJ databases">
        <title>Genome sequencing of Lactobacillus plantarum JSA22, isolated from fermented soybean paste.</title>
        <authorList>
            <person name="Choi H.S."/>
        </authorList>
    </citation>
    <scope>NUCLEOTIDE SEQUENCE [LARGE SCALE GENOMIC DNA]</scope>
    <source>
        <strain evidence="4 9">JSA22</strain>
    </source>
</reference>
<dbReference type="AlphaFoldDB" id="A0A0G9GTG6"/>
<dbReference type="CDD" id="cd03025">
    <property type="entry name" value="DsbA_FrnE_like"/>
    <property type="match status" value="1"/>
</dbReference>
<dbReference type="EMBL" id="CP066817">
    <property type="protein sequence ID" value="QQM62071.1"/>
    <property type="molecule type" value="Genomic_DNA"/>
</dbReference>
<evidence type="ECO:0000313" key="9">
    <source>
        <dbReference type="Proteomes" id="UP000094892"/>
    </source>
</evidence>
<evidence type="ECO:0000313" key="4">
    <source>
        <dbReference type="EMBL" id="ODO62060.1"/>
    </source>
</evidence>
<dbReference type="Proteomes" id="UP000094892">
    <property type="component" value="Unassembled WGS sequence"/>
</dbReference>
<dbReference type="RefSeq" id="WP_003640880.1">
    <property type="nucleotide sequence ID" value="NZ_AP018405.1"/>
</dbReference>
<accession>A0A0G9GTG6</accession>
<evidence type="ECO:0000313" key="10">
    <source>
        <dbReference type="Proteomes" id="UP000595466"/>
    </source>
</evidence>
<evidence type="ECO:0000313" key="6">
    <source>
        <dbReference type="Proteomes" id="UP000076872"/>
    </source>
</evidence>
<dbReference type="SUPFAM" id="SSF52833">
    <property type="entry name" value="Thioredoxin-like"/>
    <property type="match status" value="1"/>
</dbReference>
<dbReference type="OMA" id="QKLANQW"/>
<dbReference type="GeneID" id="77215594"/>
<sequence>MLEVYLFVNPLANQCVRDEQNVLRLANDSDKQIQFQFVPLLNINVIQRALKCQGIKASDWHAQNQQSQTLYRVILDYKAALFQGKKRGRNFLIALQSAMLKAGQHYSEELVKTVATNCQIDLDMFMEDRDSDLAKQAFHADQRLASEMNITEASSAVVFDCDQYDYGVLLEHFNYTTLFDLVNGNLDPFQDATRATNASCASLANAQLHVL</sequence>
<evidence type="ECO:0000313" key="2">
    <source>
        <dbReference type="EMBL" id="KZU94699.1"/>
    </source>
</evidence>
<dbReference type="Proteomes" id="UP000076989">
    <property type="component" value="Unassembled WGS sequence"/>
</dbReference>
<dbReference type="Proteomes" id="UP000595466">
    <property type="component" value="Chromosome"/>
</dbReference>